<dbReference type="PANTHER" id="PTHR43639:SF1">
    <property type="entry name" value="SHORT-CHAIN DEHYDROGENASE_REDUCTASE FAMILY PROTEIN"/>
    <property type="match status" value="1"/>
</dbReference>
<dbReference type="SUPFAM" id="SSF51735">
    <property type="entry name" value="NAD(P)-binding Rossmann-fold domains"/>
    <property type="match status" value="1"/>
</dbReference>
<dbReference type="PANTHER" id="PTHR43639">
    <property type="entry name" value="OXIDOREDUCTASE, SHORT-CHAIN DEHYDROGENASE/REDUCTASE FAMILY (AFU_ORTHOLOGUE AFUA_5G02870)"/>
    <property type="match status" value="1"/>
</dbReference>
<dbReference type="RefSeq" id="WP_132189357.1">
    <property type="nucleotide sequence ID" value="NZ_SLWM01000005.1"/>
</dbReference>
<evidence type="ECO:0000256" key="1">
    <source>
        <dbReference type="ARBA" id="ARBA00006484"/>
    </source>
</evidence>
<feature type="domain" description="Ketoreductase" evidence="3">
    <location>
        <begin position="7"/>
        <end position="185"/>
    </location>
</feature>
<accession>A0ABY2BM25</accession>
<evidence type="ECO:0000313" key="4">
    <source>
        <dbReference type="EMBL" id="TCO24453.1"/>
    </source>
</evidence>
<dbReference type="SMART" id="SM00822">
    <property type="entry name" value="PKS_KR"/>
    <property type="match status" value="1"/>
</dbReference>
<organism evidence="4 5">
    <name type="scientific">Kribbella orskensis</name>
    <dbReference type="NCBI Taxonomy" id="2512216"/>
    <lineage>
        <taxon>Bacteria</taxon>
        <taxon>Bacillati</taxon>
        <taxon>Actinomycetota</taxon>
        <taxon>Actinomycetes</taxon>
        <taxon>Propionibacteriales</taxon>
        <taxon>Kribbellaceae</taxon>
        <taxon>Kribbella</taxon>
    </lineage>
</organism>
<dbReference type="EMBL" id="SLWM01000005">
    <property type="protein sequence ID" value="TCO24453.1"/>
    <property type="molecule type" value="Genomic_DNA"/>
</dbReference>
<proteinExistence type="inferred from homology"/>
<comment type="similarity">
    <text evidence="1">Belongs to the short-chain dehydrogenases/reductases (SDR) family.</text>
</comment>
<dbReference type="InterPro" id="IPR057326">
    <property type="entry name" value="KR_dom"/>
</dbReference>
<dbReference type="PRINTS" id="PR00080">
    <property type="entry name" value="SDRFAMILY"/>
</dbReference>
<protein>
    <submittedName>
        <fullName evidence="4">3-oxoacyl-[acyl-carrier protein] reductase</fullName>
    </submittedName>
</protein>
<dbReference type="InterPro" id="IPR036291">
    <property type="entry name" value="NAD(P)-bd_dom_sf"/>
</dbReference>
<dbReference type="Proteomes" id="UP000295818">
    <property type="component" value="Unassembled WGS sequence"/>
</dbReference>
<dbReference type="NCBIfam" id="NF005559">
    <property type="entry name" value="PRK07231.1"/>
    <property type="match status" value="1"/>
</dbReference>
<dbReference type="InterPro" id="IPR002347">
    <property type="entry name" value="SDR_fam"/>
</dbReference>
<sequence length="247" mass="25038">MGVLDGKAALVTGGSRGIGAAIVRRLAADGATVTFTYASNEQAADEVVASVKEAGGQAVAVQADQADLSALADVFDTACESTGGLDILVCNAASAMVTPIADVTEAEYDRMMATNVKGPFFALQKAGPVLRDGGRVINISTLNTAMPGPGISLYAASKASLEQFAAVAARELGPRGITVNCVSPGATETDMFRDSNPPEAADLIVGITALGRVGEPADIADVVAFLAGPDSRWITGQNIRVTGGLLI</sequence>
<keyword evidence="2" id="KW-0560">Oxidoreductase</keyword>
<gene>
    <name evidence="4" type="ORF">EV644_105487</name>
</gene>
<evidence type="ECO:0000259" key="3">
    <source>
        <dbReference type="SMART" id="SM00822"/>
    </source>
</evidence>
<evidence type="ECO:0000256" key="2">
    <source>
        <dbReference type="ARBA" id="ARBA00023002"/>
    </source>
</evidence>
<keyword evidence="5" id="KW-1185">Reference proteome</keyword>
<evidence type="ECO:0000313" key="5">
    <source>
        <dbReference type="Proteomes" id="UP000295818"/>
    </source>
</evidence>
<comment type="caution">
    <text evidence="4">The sequence shown here is derived from an EMBL/GenBank/DDBJ whole genome shotgun (WGS) entry which is preliminary data.</text>
</comment>
<dbReference type="PRINTS" id="PR00081">
    <property type="entry name" value="GDHRDH"/>
</dbReference>
<dbReference type="Gene3D" id="3.40.50.720">
    <property type="entry name" value="NAD(P)-binding Rossmann-like Domain"/>
    <property type="match status" value="1"/>
</dbReference>
<reference evidence="4 5" key="1">
    <citation type="journal article" date="2015" name="Stand. Genomic Sci.">
        <title>Genomic Encyclopedia of Bacterial and Archaeal Type Strains, Phase III: the genomes of soil and plant-associated and newly described type strains.</title>
        <authorList>
            <person name="Whitman W.B."/>
            <person name="Woyke T."/>
            <person name="Klenk H.P."/>
            <person name="Zhou Y."/>
            <person name="Lilburn T.G."/>
            <person name="Beck B.J."/>
            <person name="De Vos P."/>
            <person name="Vandamme P."/>
            <person name="Eisen J.A."/>
            <person name="Garrity G."/>
            <person name="Hugenholtz P."/>
            <person name="Kyrpides N.C."/>
        </authorList>
    </citation>
    <scope>NUCLEOTIDE SEQUENCE [LARGE SCALE GENOMIC DNA]</scope>
    <source>
        <strain evidence="4 5">VKM Ac-2538</strain>
    </source>
</reference>
<dbReference type="Pfam" id="PF13561">
    <property type="entry name" value="adh_short_C2"/>
    <property type="match status" value="1"/>
</dbReference>
<name>A0ABY2BM25_9ACTN</name>